<keyword evidence="7" id="KW-0460">Magnesium</keyword>
<dbReference type="InterPro" id="IPR050241">
    <property type="entry name" value="NAD-cap_RNA_hydrolase_NudC"/>
</dbReference>
<dbReference type="GO" id="GO:0006742">
    <property type="term" value="P:NADP+ catabolic process"/>
    <property type="evidence" value="ECO:0007669"/>
    <property type="project" value="TreeGrafter"/>
</dbReference>
<comment type="catalytic activity">
    <reaction evidence="9">
        <text>a 5'-end NAD(+)-phospho-ribonucleoside in mRNA + H2O = a 5'-end phospho-adenosine-phospho-ribonucleoside in mRNA + beta-nicotinamide D-ribonucleotide + 2 H(+)</text>
        <dbReference type="Rhea" id="RHEA:60876"/>
        <dbReference type="Rhea" id="RHEA-COMP:15698"/>
        <dbReference type="Rhea" id="RHEA-COMP:15719"/>
        <dbReference type="ChEBI" id="CHEBI:14649"/>
        <dbReference type="ChEBI" id="CHEBI:15377"/>
        <dbReference type="ChEBI" id="CHEBI:15378"/>
        <dbReference type="ChEBI" id="CHEBI:144029"/>
        <dbReference type="ChEBI" id="CHEBI:144051"/>
    </reaction>
    <physiologicalReaction direction="left-to-right" evidence="9">
        <dbReference type="Rhea" id="RHEA:60877"/>
    </physiologicalReaction>
</comment>
<proteinExistence type="inferred from homology"/>
<dbReference type="SUPFAM" id="SSF55811">
    <property type="entry name" value="Nudix"/>
    <property type="match status" value="1"/>
</dbReference>
<dbReference type="GO" id="GO:0005829">
    <property type="term" value="C:cytosol"/>
    <property type="evidence" value="ECO:0007669"/>
    <property type="project" value="TreeGrafter"/>
</dbReference>
<keyword evidence="6" id="KW-0378">Hydrolase</keyword>
<dbReference type="PROSITE" id="PS51462">
    <property type="entry name" value="NUDIX"/>
    <property type="match status" value="1"/>
</dbReference>
<dbReference type="Gene3D" id="3.90.79.10">
    <property type="entry name" value="Nucleoside Triphosphate Pyrophosphohydrolase"/>
    <property type="match status" value="1"/>
</dbReference>
<dbReference type="InterPro" id="IPR000086">
    <property type="entry name" value="NUDIX_hydrolase_dom"/>
</dbReference>
<dbReference type="AlphaFoldDB" id="A0A1H1WKB0"/>
<sequence length="293" mass="31538">MSIPRPFFDRAAELREEEGVLERLRDDAGSRVVVVREGRVRVAASALLRVSADEVADGTWALLGRDADGTALLLAALPPETEALDTAPDEIWLGLRDLGGRLDAAESEVLVAAVALAGWLRDAPFCPTCGGGTELRNAGWSRRCLVCGREHFPRTDPAVIVAVESADGERLLLGANANWGGRMYSCFAGFTEAGESLEATVHREIEEESGVRLSALRYVSSQPWPFPRSLMVGFRAVVEDESAARADGEEIIDVRWFTRAEIGSALAGDGPVGLPGPASIARALIVDWFEDRP</sequence>
<evidence type="ECO:0000256" key="6">
    <source>
        <dbReference type="ARBA" id="ARBA00022801"/>
    </source>
</evidence>
<dbReference type="CDD" id="cd03429">
    <property type="entry name" value="NUDIX_NADH_pyrophosphatase_Nudt13"/>
    <property type="match status" value="1"/>
</dbReference>
<dbReference type="GeneID" id="36300787"/>
<evidence type="ECO:0000259" key="10">
    <source>
        <dbReference type="PROSITE" id="PS51462"/>
    </source>
</evidence>
<dbReference type="PROSITE" id="PS00893">
    <property type="entry name" value="NUDIX_BOX"/>
    <property type="match status" value="1"/>
</dbReference>
<comment type="cofactor">
    <cofactor evidence="1">
        <name>Mg(2+)</name>
        <dbReference type="ChEBI" id="CHEBI:18420"/>
    </cofactor>
</comment>
<dbReference type="InterPro" id="IPR015797">
    <property type="entry name" value="NUDIX_hydrolase-like_dom_sf"/>
</dbReference>
<gene>
    <name evidence="11" type="ORF">SAMN04489809_3176</name>
</gene>
<evidence type="ECO:0000256" key="9">
    <source>
        <dbReference type="ARBA" id="ARBA00023679"/>
    </source>
</evidence>
<evidence type="ECO:0000256" key="3">
    <source>
        <dbReference type="ARBA" id="ARBA00009595"/>
    </source>
</evidence>
<accession>A0A1H1WKB0</accession>
<keyword evidence="5" id="KW-0479">Metal-binding</keyword>
<dbReference type="Proteomes" id="UP000182126">
    <property type="component" value="Chromosome I"/>
</dbReference>
<evidence type="ECO:0000256" key="7">
    <source>
        <dbReference type="ARBA" id="ARBA00022842"/>
    </source>
</evidence>
<evidence type="ECO:0000313" key="11">
    <source>
        <dbReference type="EMBL" id="SDS97758.1"/>
    </source>
</evidence>
<organism evidence="11 12">
    <name type="scientific">Microbacterium paraoxydans</name>
    <dbReference type="NCBI Taxonomy" id="199592"/>
    <lineage>
        <taxon>Bacteria</taxon>
        <taxon>Bacillati</taxon>
        <taxon>Actinomycetota</taxon>
        <taxon>Actinomycetes</taxon>
        <taxon>Micrococcales</taxon>
        <taxon>Microbacteriaceae</taxon>
        <taxon>Microbacterium</taxon>
    </lineage>
</organism>
<name>A0A1H1WKB0_9MICO</name>
<dbReference type="InterPro" id="IPR015376">
    <property type="entry name" value="Znr_NADH_PPase"/>
</dbReference>
<evidence type="ECO:0000256" key="1">
    <source>
        <dbReference type="ARBA" id="ARBA00001946"/>
    </source>
</evidence>
<dbReference type="PANTHER" id="PTHR42904">
    <property type="entry name" value="NUDIX HYDROLASE, NUDC SUBFAMILY"/>
    <property type="match status" value="1"/>
</dbReference>
<dbReference type="Pfam" id="PF00293">
    <property type="entry name" value="NUDIX"/>
    <property type="match status" value="1"/>
</dbReference>
<dbReference type="RefSeq" id="WP_060922955.1">
    <property type="nucleotide sequence ID" value="NZ_LT629770.1"/>
</dbReference>
<keyword evidence="8" id="KW-0520">NAD</keyword>
<evidence type="ECO:0000256" key="4">
    <source>
        <dbReference type="ARBA" id="ARBA00012381"/>
    </source>
</evidence>
<comment type="cofactor">
    <cofactor evidence="2">
        <name>Zn(2+)</name>
        <dbReference type="ChEBI" id="CHEBI:29105"/>
    </cofactor>
</comment>
<dbReference type="GO" id="GO:0046872">
    <property type="term" value="F:metal ion binding"/>
    <property type="evidence" value="ECO:0007669"/>
    <property type="project" value="UniProtKB-KW"/>
</dbReference>
<evidence type="ECO:0000256" key="2">
    <source>
        <dbReference type="ARBA" id="ARBA00001947"/>
    </source>
</evidence>
<dbReference type="GO" id="GO:0019677">
    <property type="term" value="P:NAD+ catabolic process"/>
    <property type="evidence" value="ECO:0007669"/>
    <property type="project" value="TreeGrafter"/>
</dbReference>
<dbReference type="InterPro" id="IPR049734">
    <property type="entry name" value="NudC-like_C"/>
</dbReference>
<dbReference type="GO" id="GO:0035529">
    <property type="term" value="F:NADH pyrophosphatase activity"/>
    <property type="evidence" value="ECO:0007669"/>
    <property type="project" value="TreeGrafter"/>
</dbReference>
<dbReference type="eggNOG" id="COG2816">
    <property type="taxonomic scope" value="Bacteria"/>
</dbReference>
<dbReference type="EC" id="3.6.1.22" evidence="4"/>
<dbReference type="EMBL" id="LT629770">
    <property type="protein sequence ID" value="SDS97758.1"/>
    <property type="molecule type" value="Genomic_DNA"/>
</dbReference>
<comment type="similarity">
    <text evidence="3">Belongs to the Nudix hydrolase family. NudC subfamily.</text>
</comment>
<protein>
    <recommendedName>
        <fullName evidence="4">NAD(+) diphosphatase</fullName>
        <ecNumber evidence="4">3.6.1.22</ecNumber>
    </recommendedName>
</protein>
<dbReference type="Gene3D" id="3.90.79.20">
    <property type="match status" value="1"/>
</dbReference>
<feature type="domain" description="Nudix hydrolase" evidence="10">
    <location>
        <begin position="153"/>
        <end position="278"/>
    </location>
</feature>
<reference evidence="11 12" key="1">
    <citation type="submission" date="2016-10" db="EMBL/GenBank/DDBJ databases">
        <authorList>
            <person name="de Groot N.N."/>
        </authorList>
    </citation>
    <scope>NUCLEOTIDE SEQUENCE [LARGE SCALE GENOMIC DNA]</scope>
    <source>
        <strain evidence="11 12">DSM 15019</strain>
    </source>
</reference>
<evidence type="ECO:0000256" key="8">
    <source>
        <dbReference type="ARBA" id="ARBA00023027"/>
    </source>
</evidence>
<evidence type="ECO:0000313" key="12">
    <source>
        <dbReference type="Proteomes" id="UP000182126"/>
    </source>
</evidence>
<dbReference type="NCBIfam" id="NF001299">
    <property type="entry name" value="PRK00241.1"/>
    <property type="match status" value="1"/>
</dbReference>
<dbReference type="Pfam" id="PF09297">
    <property type="entry name" value="Zn_ribbon_NUD"/>
    <property type="match status" value="1"/>
</dbReference>
<dbReference type="PANTHER" id="PTHR42904:SF6">
    <property type="entry name" value="NAD-CAPPED RNA HYDROLASE NUDT12"/>
    <property type="match status" value="1"/>
</dbReference>
<dbReference type="InterPro" id="IPR020084">
    <property type="entry name" value="NUDIX_hydrolase_CS"/>
</dbReference>
<evidence type="ECO:0000256" key="5">
    <source>
        <dbReference type="ARBA" id="ARBA00022723"/>
    </source>
</evidence>